<reference evidence="2" key="1">
    <citation type="submission" date="2022-10" db="EMBL/GenBank/DDBJ databases">
        <title>Puccinia triticina Genome sequencing and assembly.</title>
        <authorList>
            <person name="Li C."/>
        </authorList>
    </citation>
    <scope>NUCLEOTIDE SEQUENCE</scope>
    <source>
        <strain evidence="2">Pt15</strain>
    </source>
</reference>
<evidence type="ECO:0000256" key="1">
    <source>
        <dbReference type="SAM" id="MobiDB-lite"/>
    </source>
</evidence>
<evidence type="ECO:0000313" key="2">
    <source>
        <dbReference type="EMBL" id="WAQ81178.1"/>
    </source>
</evidence>
<dbReference type="EMBL" id="CP110421">
    <property type="protein sequence ID" value="WAQ81178.1"/>
    <property type="molecule type" value="Genomic_DNA"/>
</dbReference>
<dbReference type="Proteomes" id="UP001164743">
    <property type="component" value="Chromosome 1A"/>
</dbReference>
<keyword evidence="3" id="KW-1185">Reference proteome</keyword>
<feature type="region of interest" description="Disordered" evidence="1">
    <location>
        <begin position="1"/>
        <end position="41"/>
    </location>
</feature>
<gene>
    <name evidence="2" type="ORF">PtA15_1A517</name>
</gene>
<dbReference type="GeneID" id="77806448"/>
<name>A0ABY7C9X0_9BASI</name>
<sequence length="52" mass="5303">MAASKSASAKSKEQSTDPYQPIPAPPPPIQTGSTPLEPPATLTVLVDNGVSE</sequence>
<dbReference type="RefSeq" id="XP_053016733.1">
    <property type="nucleotide sequence ID" value="XM_053165553.1"/>
</dbReference>
<proteinExistence type="predicted"/>
<feature type="compositionally biased region" description="Pro residues" evidence="1">
    <location>
        <begin position="20"/>
        <end position="29"/>
    </location>
</feature>
<organism evidence="2 3">
    <name type="scientific">Puccinia triticina</name>
    <dbReference type="NCBI Taxonomy" id="208348"/>
    <lineage>
        <taxon>Eukaryota</taxon>
        <taxon>Fungi</taxon>
        <taxon>Dikarya</taxon>
        <taxon>Basidiomycota</taxon>
        <taxon>Pucciniomycotina</taxon>
        <taxon>Pucciniomycetes</taxon>
        <taxon>Pucciniales</taxon>
        <taxon>Pucciniaceae</taxon>
        <taxon>Puccinia</taxon>
    </lineage>
</organism>
<accession>A0ABY7C9X0</accession>
<evidence type="ECO:0000313" key="3">
    <source>
        <dbReference type="Proteomes" id="UP001164743"/>
    </source>
</evidence>
<protein>
    <submittedName>
        <fullName evidence="2">Uncharacterized protein</fullName>
    </submittedName>
</protein>